<sequence>MPLLNDRAPGTPNGENPPDYCCCHCPAVIWENRFASGQRKKTINGRKAIRKPLGWSGGPKIPNGGGEIGASGTPKMTKFTICMPLNF</sequence>
<organism evidence="2 3">
    <name type="scientific">Trichonephila inaurata madagascariensis</name>
    <dbReference type="NCBI Taxonomy" id="2747483"/>
    <lineage>
        <taxon>Eukaryota</taxon>
        <taxon>Metazoa</taxon>
        <taxon>Ecdysozoa</taxon>
        <taxon>Arthropoda</taxon>
        <taxon>Chelicerata</taxon>
        <taxon>Arachnida</taxon>
        <taxon>Araneae</taxon>
        <taxon>Araneomorphae</taxon>
        <taxon>Entelegynae</taxon>
        <taxon>Araneoidea</taxon>
        <taxon>Nephilidae</taxon>
        <taxon>Trichonephila</taxon>
        <taxon>Trichonephila inaurata</taxon>
    </lineage>
</organism>
<evidence type="ECO:0000256" key="1">
    <source>
        <dbReference type="SAM" id="MobiDB-lite"/>
    </source>
</evidence>
<evidence type="ECO:0000313" key="3">
    <source>
        <dbReference type="Proteomes" id="UP000886998"/>
    </source>
</evidence>
<proteinExistence type="predicted"/>
<keyword evidence="3" id="KW-1185">Reference proteome</keyword>
<name>A0A8X6MIG1_9ARAC</name>
<gene>
    <name evidence="2" type="ORF">TNIN_148801</name>
</gene>
<feature type="region of interest" description="Disordered" evidence="1">
    <location>
        <begin position="50"/>
        <end position="72"/>
    </location>
</feature>
<evidence type="ECO:0000313" key="2">
    <source>
        <dbReference type="EMBL" id="GFS56200.1"/>
    </source>
</evidence>
<dbReference type="AlphaFoldDB" id="A0A8X6MIG1"/>
<dbReference type="Proteomes" id="UP000886998">
    <property type="component" value="Unassembled WGS sequence"/>
</dbReference>
<dbReference type="EMBL" id="BMAV01027087">
    <property type="protein sequence ID" value="GFS56200.1"/>
    <property type="molecule type" value="Genomic_DNA"/>
</dbReference>
<reference evidence="2" key="1">
    <citation type="submission" date="2020-08" db="EMBL/GenBank/DDBJ databases">
        <title>Multicomponent nature underlies the extraordinary mechanical properties of spider dragline silk.</title>
        <authorList>
            <person name="Kono N."/>
            <person name="Nakamura H."/>
            <person name="Mori M."/>
            <person name="Yoshida Y."/>
            <person name="Ohtoshi R."/>
            <person name="Malay A.D."/>
            <person name="Moran D.A.P."/>
            <person name="Tomita M."/>
            <person name="Numata K."/>
            <person name="Arakawa K."/>
        </authorList>
    </citation>
    <scope>NUCLEOTIDE SEQUENCE</scope>
</reference>
<accession>A0A8X6MIG1</accession>
<comment type="caution">
    <text evidence="2">The sequence shown here is derived from an EMBL/GenBank/DDBJ whole genome shotgun (WGS) entry which is preliminary data.</text>
</comment>
<protein>
    <submittedName>
        <fullName evidence="2">Uncharacterized protein</fullName>
    </submittedName>
</protein>